<evidence type="ECO:0000313" key="2">
    <source>
        <dbReference type="EMBL" id="KIL97747.1"/>
    </source>
</evidence>
<dbReference type="STRING" id="272627.CCC_00808"/>
<dbReference type="OrthoDB" id="574549at2"/>
<name>A0A0C2U8B9_PARME</name>
<dbReference type="Pfam" id="PF01636">
    <property type="entry name" value="APH"/>
    <property type="match status" value="1"/>
</dbReference>
<comment type="caution">
    <text evidence="2">The sequence shown here is derived from an EMBL/GenBank/DDBJ whole genome shotgun (WGS) entry which is preliminary data.</text>
</comment>
<feature type="domain" description="Aminoglycoside phosphotransferase" evidence="1">
    <location>
        <begin position="24"/>
        <end position="228"/>
    </location>
</feature>
<organism evidence="2 3">
    <name type="scientific">Paramagnetospirillum magnetotacticum MS-1</name>
    <dbReference type="NCBI Taxonomy" id="272627"/>
    <lineage>
        <taxon>Bacteria</taxon>
        <taxon>Pseudomonadati</taxon>
        <taxon>Pseudomonadota</taxon>
        <taxon>Alphaproteobacteria</taxon>
        <taxon>Rhodospirillales</taxon>
        <taxon>Magnetospirillaceae</taxon>
        <taxon>Paramagnetospirillum</taxon>
    </lineage>
</organism>
<protein>
    <recommendedName>
        <fullName evidence="1">Aminoglycoside phosphotransferase domain-containing protein</fullName>
    </recommendedName>
</protein>
<sequence>MAETCSSAWAELAARLARIPVRSVTPGGRGGNNRLYRVECEDGAVFALKSYPRTPNDTRDRLGAEFAALAFLARHGVAEVPAALAHEGDHALYQWIEGEAVADPTPADLDAAIAFAARLHGLRHAEGAESLAWASEACTSGSEMLRQVDQRLARLRQVAADHDGLAEVLDAIAAAIEACRARAAAIGELAKDQRTLSPADFGFHNALRMAGGGLVFIDFEYFGWDDPVKLAAEFDLHPGMSLSPPLSTHWREGIKAVYEDVPGFAARWTALRPLLAARWALIVLNEFLPERWARRAAAGETDAGAARLRQLDKARILLGKVSE</sequence>
<dbReference type="InterPro" id="IPR011009">
    <property type="entry name" value="Kinase-like_dom_sf"/>
</dbReference>
<evidence type="ECO:0000259" key="1">
    <source>
        <dbReference type="Pfam" id="PF01636"/>
    </source>
</evidence>
<dbReference type="InterPro" id="IPR002575">
    <property type="entry name" value="Aminoglycoside_PTrfase"/>
</dbReference>
<accession>A0A0C2U8B9</accession>
<keyword evidence="3" id="KW-1185">Reference proteome</keyword>
<proteinExistence type="predicted"/>
<reference evidence="2 3" key="1">
    <citation type="submission" date="2015-01" db="EMBL/GenBank/DDBJ databases">
        <title>Genome Sequence of Magnetospirillum magnetotacticum Strain MS-1.</title>
        <authorList>
            <person name="Marinov G.K."/>
            <person name="Smalley M.D."/>
            <person name="DeSalvo G."/>
        </authorList>
    </citation>
    <scope>NUCLEOTIDE SEQUENCE [LARGE SCALE GENOMIC DNA]</scope>
    <source>
        <strain evidence="2 3">MS-1</strain>
    </source>
</reference>
<evidence type="ECO:0000313" key="3">
    <source>
        <dbReference type="Proteomes" id="UP000031971"/>
    </source>
</evidence>
<dbReference type="EMBL" id="JXSL01000030">
    <property type="protein sequence ID" value="KIL97747.1"/>
    <property type="molecule type" value="Genomic_DNA"/>
</dbReference>
<dbReference type="RefSeq" id="WP_009871261.1">
    <property type="nucleotide sequence ID" value="NZ_JXSL01000030.1"/>
</dbReference>
<dbReference type="AlphaFoldDB" id="A0A0C2U8B9"/>
<dbReference type="Proteomes" id="UP000031971">
    <property type="component" value="Unassembled WGS sequence"/>
</dbReference>
<gene>
    <name evidence="2" type="ORF">CCC_00808</name>
</gene>
<dbReference type="SUPFAM" id="SSF56112">
    <property type="entry name" value="Protein kinase-like (PK-like)"/>
    <property type="match status" value="1"/>
</dbReference>
<dbReference type="Gene3D" id="3.30.200.20">
    <property type="entry name" value="Phosphorylase Kinase, domain 1"/>
    <property type="match status" value="1"/>
</dbReference>